<dbReference type="SUPFAM" id="SSF117281">
    <property type="entry name" value="Kelch motif"/>
    <property type="match status" value="1"/>
</dbReference>
<dbReference type="Gene3D" id="2.120.10.80">
    <property type="entry name" value="Kelch-type beta propeller"/>
    <property type="match status" value="1"/>
</dbReference>
<evidence type="ECO:0000256" key="1">
    <source>
        <dbReference type="ARBA" id="ARBA00022441"/>
    </source>
</evidence>
<proteinExistence type="predicted"/>
<evidence type="ECO:0000313" key="4">
    <source>
        <dbReference type="EMBL" id="RZF36896.1"/>
    </source>
</evidence>
<protein>
    <recommendedName>
        <fullName evidence="6">Kelch-like protein diablo</fullName>
    </recommendedName>
</protein>
<name>A0A482WUC1_LAOST</name>
<evidence type="ECO:0008006" key="6">
    <source>
        <dbReference type="Google" id="ProtNLM"/>
    </source>
</evidence>
<dbReference type="SMR" id="A0A482WUC1"/>
<feature type="region of interest" description="Disordered" evidence="3">
    <location>
        <begin position="24"/>
        <end position="46"/>
    </location>
</feature>
<dbReference type="OrthoDB" id="6582154at2759"/>
<evidence type="ECO:0000256" key="2">
    <source>
        <dbReference type="ARBA" id="ARBA00022737"/>
    </source>
</evidence>
<dbReference type="InParanoid" id="A0A482WUC1"/>
<dbReference type="AlphaFoldDB" id="A0A482WUC1"/>
<dbReference type="SMART" id="SM00612">
    <property type="entry name" value="Kelch"/>
    <property type="match status" value="2"/>
</dbReference>
<dbReference type="Proteomes" id="UP000291343">
    <property type="component" value="Unassembled WGS sequence"/>
</dbReference>
<reference evidence="4 5" key="1">
    <citation type="journal article" date="2017" name="Gigascience">
        <title>Genome sequence of the small brown planthopper, Laodelphax striatellus.</title>
        <authorList>
            <person name="Zhu J."/>
            <person name="Jiang F."/>
            <person name="Wang X."/>
            <person name="Yang P."/>
            <person name="Bao Y."/>
            <person name="Zhao W."/>
            <person name="Wang W."/>
            <person name="Lu H."/>
            <person name="Wang Q."/>
            <person name="Cui N."/>
            <person name="Li J."/>
            <person name="Chen X."/>
            <person name="Luo L."/>
            <person name="Yu J."/>
            <person name="Kang L."/>
            <person name="Cui F."/>
        </authorList>
    </citation>
    <scope>NUCLEOTIDE SEQUENCE [LARGE SCALE GENOMIC DNA]</scope>
    <source>
        <strain evidence="4">Lst14</strain>
    </source>
</reference>
<dbReference type="PANTHER" id="PTHR46344">
    <property type="entry name" value="OS02G0202900 PROTEIN"/>
    <property type="match status" value="1"/>
</dbReference>
<dbReference type="InterPro" id="IPR006652">
    <property type="entry name" value="Kelch_1"/>
</dbReference>
<dbReference type="PANTHER" id="PTHR46344:SF27">
    <property type="entry name" value="KELCH REPEAT SUPERFAMILY PROTEIN"/>
    <property type="match status" value="1"/>
</dbReference>
<dbReference type="Pfam" id="PF01344">
    <property type="entry name" value="Kelch_1"/>
    <property type="match status" value="2"/>
</dbReference>
<organism evidence="4 5">
    <name type="scientific">Laodelphax striatellus</name>
    <name type="common">Small brown planthopper</name>
    <name type="synonym">Delphax striatella</name>
    <dbReference type="NCBI Taxonomy" id="195883"/>
    <lineage>
        <taxon>Eukaryota</taxon>
        <taxon>Metazoa</taxon>
        <taxon>Ecdysozoa</taxon>
        <taxon>Arthropoda</taxon>
        <taxon>Hexapoda</taxon>
        <taxon>Insecta</taxon>
        <taxon>Pterygota</taxon>
        <taxon>Neoptera</taxon>
        <taxon>Paraneoptera</taxon>
        <taxon>Hemiptera</taxon>
        <taxon>Auchenorrhyncha</taxon>
        <taxon>Fulgoroidea</taxon>
        <taxon>Delphacidae</taxon>
        <taxon>Criomorphinae</taxon>
        <taxon>Laodelphax</taxon>
    </lineage>
</organism>
<dbReference type="EMBL" id="QKKF02025464">
    <property type="protein sequence ID" value="RZF36896.1"/>
    <property type="molecule type" value="Genomic_DNA"/>
</dbReference>
<comment type="caution">
    <text evidence="4">The sequence shown here is derived from an EMBL/GenBank/DDBJ whole genome shotgun (WGS) entry which is preliminary data.</text>
</comment>
<keyword evidence="1" id="KW-0880">Kelch repeat</keyword>
<dbReference type="InterPro" id="IPR015915">
    <property type="entry name" value="Kelch-typ_b-propeller"/>
</dbReference>
<dbReference type="STRING" id="195883.A0A482WUC1"/>
<sequence length="178" mass="19782">MEINGECGDRGSCLLLRYASQNSLDESSQKHIPRPSSREKPPYRNHHHTHRAFDVMNNMRKINLIRKFYLCRRVGVLDGILYAVGGHDGPLVRKSVEAYNPEKKTWKPVSDMTLCRRNAGVVALNGLLYVVGGDDGSSNLASVEVYNPKTDSWSMLSSTMSIGRSYAGVTIIDKPSAL</sequence>
<evidence type="ECO:0000313" key="5">
    <source>
        <dbReference type="Proteomes" id="UP000291343"/>
    </source>
</evidence>
<accession>A0A482WUC1</accession>
<gene>
    <name evidence="4" type="ORF">LSTR_LSTR004584</name>
</gene>
<evidence type="ECO:0000256" key="3">
    <source>
        <dbReference type="SAM" id="MobiDB-lite"/>
    </source>
</evidence>
<keyword evidence="2" id="KW-0677">Repeat</keyword>
<keyword evidence="5" id="KW-1185">Reference proteome</keyword>